<evidence type="ECO:0000256" key="3">
    <source>
        <dbReference type="ARBA" id="ARBA00023125"/>
    </source>
</evidence>
<evidence type="ECO:0000256" key="2">
    <source>
        <dbReference type="ARBA" id="ARBA00023015"/>
    </source>
</evidence>
<feature type="region of interest" description="Disordered" evidence="6">
    <location>
        <begin position="26"/>
        <end position="135"/>
    </location>
</feature>
<dbReference type="GO" id="GO:0000981">
    <property type="term" value="F:DNA-binding transcription factor activity, RNA polymerase II-specific"/>
    <property type="evidence" value="ECO:0007669"/>
    <property type="project" value="TreeGrafter"/>
</dbReference>
<dbReference type="GO" id="GO:0005634">
    <property type="term" value="C:nucleus"/>
    <property type="evidence" value="ECO:0007669"/>
    <property type="project" value="UniProtKB-SubCell"/>
</dbReference>
<sequence length="765" mass="84813">MQALKRQKKTDSRVAELEKKIDALTATLKARNSDEASGGDGGDGGGAHSHPQSTPMPQPHRSAAEASTTRIAKEWGPPMFPPMDSSFREDWIPPQSQPGFATNKRKFAATKDSGSDAQRGPGGMKNPAPGPKQPWRDVVDRGVITMDEVPALFQRYTDRMAVHLPAVVFPPGTTAAEIRTTSPILFLSIMSVASSEEEDKQRLLVQELMEIFADEIIIRGHKSLELIQALVISVVWYFPPDHFEELKFYQMVHLAAVMALDIGLGRRKNNPKSNLIPYTWRDHPFRTQPLPDPSTIESRRTWLAVYFLASNVAMALHRPNLIRWQSFMTECMDILESSPEAAPSDRFLCHLVWTHRLAEEVGIQFSMDDPSIFVNITEQKVQYALRGFERDLVKYSESIPEEDKKPTLLLSFSVMSLYMHEIALQSNEERAVPSSTEALAEPIAGLRSNLTPAHISALSSCLMAIDAIFEVFLSLDEATIRCLPIFNLVRITYALVVLLKIYFSASSPNSELGKVINKENMKVTEYIQKLHQKFEDTQAVTKSRPASKFRYVLNLVGHWFSTLGERQGQQNEDEKKNIPKPAPPSRSSSVANTSSSQDARSNANTTHHQQPQIKTPLEYNSANTPLQLLSEIATGNAPPRHPHNSGTPLAASSNTLDYPPNWMDPAQMAYLYGPRQVLPTSAPAETTMGGSASQPLNMSWAPGAFGGDMNYLHMGDGFEQAMGITLTGFGGISPDENLRMAAQNDPNLMNLFNEFPPANGNPFGF</sequence>
<comment type="caution">
    <text evidence="8">The sequence shown here is derived from an EMBL/GenBank/DDBJ whole genome shotgun (WGS) entry which is preliminary data.</text>
</comment>
<feature type="compositionally biased region" description="Gly residues" evidence="6">
    <location>
        <begin position="38"/>
        <end position="47"/>
    </location>
</feature>
<evidence type="ECO:0000259" key="7">
    <source>
        <dbReference type="Pfam" id="PF04082"/>
    </source>
</evidence>
<dbReference type="PANTHER" id="PTHR31845:SF39">
    <property type="entry name" value="TRANSCRIPTION FACTOR PBCR-RELATED"/>
    <property type="match status" value="1"/>
</dbReference>
<protein>
    <recommendedName>
        <fullName evidence="7">Xylanolytic transcriptional activator regulatory domain-containing protein</fullName>
    </recommendedName>
</protein>
<keyword evidence="5" id="KW-0539">Nucleus</keyword>
<dbReference type="Proteomes" id="UP001148614">
    <property type="component" value="Unassembled WGS sequence"/>
</dbReference>
<evidence type="ECO:0000256" key="5">
    <source>
        <dbReference type="ARBA" id="ARBA00023242"/>
    </source>
</evidence>
<feature type="compositionally biased region" description="Polar residues" evidence="6">
    <location>
        <begin position="597"/>
        <end position="617"/>
    </location>
</feature>
<dbReference type="InterPro" id="IPR051089">
    <property type="entry name" value="prtT"/>
</dbReference>
<organism evidence="8 9">
    <name type="scientific">Xylaria arbuscula</name>
    <dbReference type="NCBI Taxonomy" id="114810"/>
    <lineage>
        <taxon>Eukaryota</taxon>
        <taxon>Fungi</taxon>
        <taxon>Dikarya</taxon>
        <taxon>Ascomycota</taxon>
        <taxon>Pezizomycotina</taxon>
        <taxon>Sordariomycetes</taxon>
        <taxon>Xylariomycetidae</taxon>
        <taxon>Xylariales</taxon>
        <taxon>Xylariaceae</taxon>
        <taxon>Xylaria</taxon>
    </lineage>
</organism>
<dbReference type="EMBL" id="JANPWZ010003539">
    <property type="protein sequence ID" value="KAJ3552220.1"/>
    <property type="molecule type" value="Genomic_DNA"/>
</dbReference>
<evidence type="ECO:0000313" key="9">
    <source>
        <dbReference type="Proteomes" id="UP001148614"/>
    </source>
</evidence>
<evidence type="ECO:0000313" key="8">
    <source>
        <dbReference type="EMBL" id="KAJ3552220.1"/>
    </source>
</evidence>
<keyword evidence="3" id="KW-0238">DNA-binding</keyword>
<dbReference type="InterPro" id="IPR007219">
    <property type="entry name" value="XnlR_reg_dom"/>
</dbReference>
<dbReference type="Pfam" id="PF04082">
    <property type="entry name" value="Fungal_trans"/>
    <property type="match status" value="1"/>
</dbReference>
<reference evidence="8" key="1">
    <citation type="submission" date="2022-07" db="EMBL/GenBank/DDBJ databases">
        <title>Genome Sequence of Xylaria arbuscula.</title>
        <authorList>
            <person name="Buettner E."/>
        </authorList>
    </citation>
    <scope>NUCLEOTIDE SEQUENCE</scope>
    <source>
        <strain evidence="8">VT107</strain>
    </source>
</reference>
<dbReference type="AlphaFoldDB" id="A0A9W8TFV9"/>
<feature type="region of interest" description="Disordered" evidence="6">
    <location>
        <begin position="564"/>
        <end position="617"/>
    </location>
</feature>
<accession>A0A9W8TFV9</accession>
<name>A0A9W8TFV9_9PEZI</name>
<feature type="compositionally biased region" description="Low complexity" evidence="6">
    <location>
        <begin position="585"/>
        <end position="596"/>
    </location>
</feature>
<dbReference type="GO" id="GO:0006351">
    <property type="term" value="P:DNA-templated transcription"/>
    <property type="evidence" value="ECO:0007669"/>
    <property type="project" value="InterPro"/>
</dbReference>
<comment type="subcellular location">
    <subcellularLocation>
        <location evidence="1">Nucleus</location>
    </subcellularLocation>
</comment>
<keyword evidence="4" id="KW-0804">Transcription</keyword>
<evidence type="ECO:0000256" key="4">
    <source>
        <dbReference type="ARBA" id="ARBA00023163"/>
    </source>
</evidence>
<keyword evidence="9" id="KW-1185">Reference proteome</keyword>
<evidence type="ECO:0000256" key="6">
    <source>
        <dbReference type="SAM" id="MobiDB-lite"/>
    </source>
</evidence>
<dbReference type="GO" id="GO:0008270">
    <property type="term" value="F:zinc ion binding"/>
    <property type="evidence" value="ECO:0007669"/>
    <property type="project" value="InterPro"/>
</dbReference>
<evidence type="ECO:0000256" key="1">
    <source>
        <dbReference type="ARBA" id="ARBA00004123"/>
    </source>
</evidence>
<feature type="domain" description="Xylanolytic transcriptional activator regulatory" evidence="7">
    <location>
        <begin position="180"/>
        <end position="323"/>
    </location>
</feature>
<dbReference type="VEuPathDB" id="FungiDB:F4678DRAFT_138833"/>
<gene>
    <name evidence="8" type="ORF">NPX13_g11167</name>
</gene>
<dbReference type="GO" id="GO:0000976">
    <property type="term" value="F:transcription cis-regulatory region binding"/>
    <property type="evidence" value="ECO:0007669"/>
    <property type="project" value="TreeGrafter"/>
</dbReference>
<dbReference type="PANTHER" id="PTHR31845">
    <property type="entry name" value="FINGER DOMAIN PROTEIN, PUTATIVE-RELATED"/>
    <property type="match status" value="1"/>
</dbReference>
<dbReference type="CDD" id="cd12148">
    <property type="entry name" value="fungal_TF_MHR"/>
    <property type="match status" value="1"/>
</dbReference>
<keyword evidence="2" id="KW-0805">Transcription regulation</keyword>
<proteinExistence type="predicted"/>